<gene>
    <name evidence="5" type="ORF">GSLYS_00008959001</name>
</gene>
<dbReference type="Pfam" id="PF00191">
    <property type="entry name" value="Annexin"/>
    <property type="match status" value="1"/>
</dbReference>
<feature type="compositionally biased region" description="Low complexity" evidence="4">
    <location>
        <begin position="52"/>
        <end position="62"/>
    </location>
</feature>
<dbReference type="InterPro" id="IPR037104">
    <property type="entry name" value="Annexin_sf"/>
</dbReference>
<evidence type="ECO:0000256" key="4">
    <source>
        <dbReference type="SAM" id="MobiDB-lite"/>
    </source>
</evidence>
<dbReference type="AlphaFoldDB" id="A0AAV2HR26"/>
<keyword evidence="2" id="KW-0677">Repeat</keyword>
<dbReference type="EMBL" id="CAXITT010000188">
    <property type="protein sequence ID" value="CAL1534999.1"/>
    <property type="molecule type" value="Genomic_DNA"/>
</dbReference>
<evidence type="ECO:0000256" key="1">
    <source>
        <dbReference type="ARBA" id="ARBA00007831"/>
    </source>
</evidence>
<organism evidence="5 6">
    <name type="scientific">Lymnaea stagnalis</name>
    <name type="common">Great pond snail</name>
    <name type="synonym">Helix stagnalis</name>
    <dbReference type="NCBI Taxonomy" id="6523"/>
    <lineage>
        <taxon>Eukaryota</taxon>
        <taxon>Metazoa</taxon>
        <taxon>Spiralia</taxon>
        <taxon>Lophotrochozoa</taxon>
        <taxon>Mollusca</taxon>
        <taxon>Gastropoda</taxon>
        <taxon>Heterobranchia</taxon>
        <taxon>Euthyneura</taxon>
        <taxon>Panpulmonata</taxon>
        <taxon>Hygrophila</taxon>
        <taxon>Lymnaeoidea</taxon>
        <taxon>Lymnaeidae</taxon>
        <taxon>Lymnaea</taxon>
    </lineage>
</organism>
<feature type="compositionally biased region" description="Basic and acidic residues" evidence="4">
    <location>
        <begin position="63"/>
        <end position="117"/>
    </location>
</feature>
<proteinExistence type="inferred from homology"/>
<dbReference type="PROSITE" id="PS51897">
    <property type="entry name" value="ANNEXIN_2"/>
    <property type="match status" value="1"/>
</dbReference>
<comment type="similarity">
    <text evidence="1">Belongs to the annexin family.</text>
</comment>
<comment type="caution">
    <text evidence="5">The sequence shown here is derived from an EMBL/GenBank/DDBJ whole genome shotgun (WGS) entry which is preliminary data.</text>
</comment>
<sequence>SGDYKKTLVKIIDKVGEEKPPAKKAEPVKEKPRSQSPAKGVLIMERSKDTKATTVKAAVVTAKPKETQVKNEKIQQNEEKKDEKKGKDKKDEKEQKKEEKKEEKKDDDKINENDEDAVKLYKAMKGLGTKEDVIIEVIVRNSNSQRQTLKK</sequence>
<name>A0AAV2HR26_LYMST</name>
<dbReference type="SUPFAM" id="SSF47874">
    <property type="entry name" value="Annexin"/>
    <property type="match status" value="1"/>
</dbReference>
<reference evidence="5 6" key="1">
    <citation type="submission" date="2024-04" db="EMBL/GenBank/DDBJ databases">
        <authorList>
            <consortium name="Genoscope - CEA"/>
            <person name="William W."/>
        </authorList>
    </citation>
    <scope>NUCLEOTIDE SEQUENCE [LARGE SCALE GENOMIC DNA]</scope>
</reference>
<accession>A0AAV2HR26</accession>
<dbReference type="Proteomes" id="UP001497497">
    <property type="component" value="Unassembled WGS sequence"/>
</dbReference>
<keyword evidence="6" id="KW-1185">Reference proteome</keyword>
<feature type="compositionally biased region" description="Basic and acidic residues" evidence="4">
    <location>
        <begin position="1"/>
        <end position="33"/>
    </location>
</feature>
<dbReference type="InterPro" id="IPR018502">
    <property type="entry name" value="Annexin_repeat"/>
</dbReference>
<dbReference type="GO" id="GO:0005509">
    <property type="term" value="F:calcium ion binding"/>
    <property type="evidence" value="ECO:0007669"/>
    <property type="project" value="InterPro"/>
</dbReference>
<dbReference type="Gene3D" id="1.10.220.10">
    <property type="entry name" value="Annexin"/>
    <property type="match status" value="1"/>
</dbReference>
<feature type="non-terminal residue" evidence="5">
    <location>
        <position position="151"/>
    </location>
</feature>
<protein>
    <submittedName>
        <fullName evidence="5">Uncharacterized protein</fullName>
    </submittedName>
</protein>
<feature type="region of interest" description="Disordered" evidence="4">
    <location>
        <begin position="1"/>
        <end position="117"/>
    </location>
</feature>
<dbReference type="GO" id="GO:0005544">
    <property type="term" value="F:calcium-dependent phospholipid binding"/>
    <property type="evidence" value="ECO:0007669"/>
    <property type="project" value="InterPro"/>
</dbReference>
<evidence type="ECO:0000256" key="2">
    <source>
        <dbReference type="ARBA" id="ARBA00022737"/>
    </source>
</evidence>
<evidence type="ECO:0000256" key="3">
    <source>
        <dbReference type="ARBA" id="ARBA00023216"/>
    </source>
</evidence>
<evidence type="ECO:0000313" key="5">
    <source>
        <dbReference type="EMBL" id="CAL1534999.1"/>
    </source>
</evidence>
<feature type="non-terminal residue" evidence="5">
    <location>
        <position position="1"/>
    </location>
</feature>
<evidence type="ECO:0000313" key="6">
    <source>
        <dbReference type="Proteomes" id="UP001497497"/>
    </source>
</evidence>
<keyword evidence="3" id="KW-0041">Annexin</keyword>